<feature type="active site" description="For GATase activity" evidence="9">
    <location>
        <position position="2"/>
    </location>
</feature>
<dbReference type="EC" id="6.3.5.4" evidence="3"/>
<dbReference type="GO" id="GO:0005829">
    <property type="term" value="C:cytosol"/>
    <property type="evidence" value="ECO:0007669"/>
    <property type="project" value="TreeGrafter"/>
</dbReference>
<dbReference type="Pfam" id="PF13537">
    <property type="entry name" value="GATase_7"/>
    <property type="match status" value="1"/>
</dbReference>
<evidence type="ECO:0000256" key="11">
    <source>
        <dbReference type="PIRSR" id="PIRSR001589-3"/>
    </source>
</evidence>
<sequence>MCGFVGYLTDASQRDLRNKDWVASQMNRMIVHRGPDDEGYFKDDHIAMGFRRLSIIDLDSGHQPLSYADERYWLTFNGEIYNYLELREDLKKEGFTFKTQSDSEVILAAYAKYGEKCVNYLRGMFSFVIWDSQEKTLFAARDPFGIKPFYYAAFERSFYYASESKAIYKIIKEHDFDHNALQDYFTFQYVPEPETLTKEIHVLEAGHYLIKKIDQKPVIKQYYQRTFAPVQRSTTEYVKKIQNVLEDSVAKHMRADVPVGSFLSGGIDSSIIVALAKKFNPHIKTISVGFQRKGYSELDVAQETAEKLNVENYSSVITPEEFMAAFPHFVWAMDDPLADPAAVPQYFLAKEARKHVKVALTGEGADELFGGYRKYHEPISLRPFKHTTLINPLLHKLALILPEGLKGRSYLLRGTTPLEKRYVGNAFIFNEAEKQQLIKNYNTDHPLSALTHDLYQVGHNYNPISLMQFIDIHTWLCGDLLHNADRTTMAHSLELRTPFLDKEVFAVAREIPADLCICHKTTKYILREAAKGIVPDHVLYRQKLGFPVPIKFWLRDEMYDWAKKIIIESATDQYLDKNYCLKLLEDHRLKKFNNSRKLWTILNFMMWHKIYVEQTELPDSAASWQLIN</sequence>
<dbReference type="SUPFAM" id="SSF52402">
    <property type="entry name" value="Adenine nucleotide alpha hydrolases-like"/>
    <property type="match status" value="1"/>
</dbReference>
<evidence type="ECO:0000256" key="2">
    <source>
        <dbReference type="ARBA" id="ARBA00005752"/>
    </source>
</evidence>
<dbReference type="PROSITE" id="PS51278">
    <property type="entry name" value="GATASE_TYPE_2"/>
    <property type="match status" value="1"/>
</dbReference>
<dbReference type="GeneID" id="98319868"/>
<feature type="domain" description="Glutamine amidotransferase type-2" evidence="12">
    <location>
        <begin position="2"/>
        <end position="214"/>
    </location>
</feature>
<accession>A0A0R1VNU9</accession>
<dbReference type="OrthoDB" id="9763290at2"/>
<evidence type="ECO:0000256" key="10">
    <source>
        <dbReference type="PIRSR" id="PIRSR001589-2"/>
    </source>
</evidence>
<dbReference type="PANTHER" id="PTHR43284:SF1">
    <property type="entry name" value="ASPARAGINE SYNTHETASE"/>
    <property type="match status" value="1"/>
</dbReference>
<name>A0A0R1VNU9_9LACO</name>
<keyword evidence="5 10" id="KW-0067">ATP-binding</keyword>
<dbReference type="InterPro" id="IPR033738">
    <property type="entry name" value="AsnB_N"/>
</dbReference>
<comment type="similarity">
    <text evidence="2">Belongs to the asparagine synthetase family.</text>
</comment>
<dbReference type="Pfam" id="PF00733">
    <property type="entry name" value="Asn_synthase"/>
    <property type="match status" value="1"/>
</dbReference>
<keyword evidence="6 9" id="KW-0061">Asparagine biosynthesis</keyword>
<keyword evidence="4 10" id="KW-0547">Nucleotide-binding</keyword>
<evidence type="ECO:0000259" key="12">
    <source>
        <dbReference type="PROSITE" id="PS51278"/>
    </source>
</evidence>
<dbReference type="GO" id="GO:0005524">
    <property type="term" value="F:ATP binding"/>
    <property type="evidence" value="ECO:0007669"/>
    <property type="project" value="UniProtKB-KW"/>
</dbReference>
<dbReference type="STRING" id="1423750.FC89_GL002205"/>
<evidence type="ECO:0000256" key="7">
    <source>
        <dbReference type="ARBA" id="ARBA00022962"/>
    </source>
</evidence>
<dbReference type="InterPro" id="IPR029055">
    <property type="entry name" value="Ntn_hydrolases_N"/>
</dbReference>
<feature type="binding site" evidence="10">
    <location>
        <position position="102"/>
    </location>
    <ligand>
        <name>L-glutamine</name>
        <dbReference type="ChEBI" id="CHEBI:58359"/>
    </ligand>
</feature>
<evidence type="ECO:0000256" key="8">
    <source>
        <dbReference type="ARBA" id="ARBA00048741"/>
    </source>
</evidence>
<dbReference type="Proteomes" id="UP000051451">
    <property type="component" value="Unassembled WGS sequence"/>
</dbReference>
<dbReference type="PATRIC" id="fig|1423750.3.peg.2245"/>
<comment type="pathway">
    <text evidence="1">Amino-acid biosynthesis; L-asparagine biosynthesis; L-asparagine from L-aspartate (L-Gln route): step 1/1.</text>
</comment>
<dbReference type="InterPro" id="IPR017932">
    <property type="entry name" value="GATase_2_dom"/>
</dbReference>
<dbReference type="Gene3D" id="3.40.50.620">
    <property type="entry name" value="HUPs"/>
    <property type="match status" value="1"/>
</dbReference>
<dbReference type="InterPro" id="IPR051786">
    <property type="entry name" value="ASN_synthetase/amidase"/>
</dbReference>
<dbReference type="NCBIfam" id="TIGR01536">
    <property type="entry name" value="asn_synth_AEB"/>
    <property type="match status" value="1"/>
</dbReference>
<gene>
    <name evidence="13" type="ORF">FC89_GL002205</name>
</gene>
<organism evidence="13 14">
    <name type="scientific">Liquorilactobacillus ghanensis DSM 18630</name>
    <dbReference type="NCBI Taxonomy" id="1423750"/>
    <lineage>
        <taxon>Bacteria</taxon>
        <taxon>Bacillati</taxon>
        <taxon>Bacillota</taxon>
        <taxon>Bacilli</taxon>
        <taxon>Lactobacillales</taxon>
        <taxon>Lactobacillaceae</taxon>
        <taxon>Liquorilactobacillus</taxon>
    </lineage>
</organism>
<evidence type="ECO:0000256" key="3">
    <source>
        <dbReference type="ARBA" id="ARBA00012737"/>
    </source>
</evidence>
<feature type="site" description="Important for beta-aspartyl-AMP intermediate formation" evidence="11">
    <location>
        <position position="363"/>
    </location>
</feature>
<dbReference type="RefSeq" id="WP_057872568.1">
    <property type="nucleotide sequence ID" value="NZ_AZGB01000027.1"/>
</dbReference>
<evidence type="ECO:0000256" key="9">
    <source>
        <dbReference type="PIRSR" id="PIRSR001589-1"/>
    </source>
</evidence>
<dbReference type="GO" id="GO:0004066">
    <property type="term" value="F:asparagine synthase (glutamine-hydrolyzing) activity"/>
    <property type="evidence" value="ECO:0007669"/>
    <property type="project" value="UniProtKB-EC"/>
</dbReference>
<dbReference type="GO" id="GO:0006529">
    <property type="term" value="P:asparagine biosynthetic process"/>
    <property type="evidence" value="ECO:0007669"/>
    <property type="project" value="UniProtKB-KW"/>
</dbReference>
<evidence type="ECO:0000313" key="14">
    <source>
        <dbReference type="Proteomes" id="UP000051451"/>
    </source>
</evidence>
<keyword evidence="14" id="KW-1185">Reference proteome</keyword>
<keyword evidence="7 9" id="KW-0315">Glutamine amidotransferase</keyword>
<dbReference type="InterPro" id="IPR006426">
    <property type="entry name" value="Asn_synth_AEB"/>
</dbReference>
<comment type="caution">
    <text evidence="13">The sequence shown here is derived from an EMBL/GenBank/DDBJ whole genome shotgun (WGS) entry which is preliminary data.</text>
</comment>
<dbReference type="InterPro" id="IPR014729">
    <property type="entry name" value="Rossmann-like_a/b/a_fold"/>
</dbReference>
<dbReference type="Gene3D" id="3.60.20.10">
    <property type="entry name" value="Glutamine Phosphoribosylpyrophosphate, subunit 1, domain 1"/>
    <property type="match status" value="1"/>
</dbReference>
<dbReference type="CDD" id="cd00712">
    <property type="entry name" value="AsnB"/>
    <property type="match status" value="1"/>
</dbReference>
<dbReference type="CDD" id="cd01991">
    <property type="entry name" value="Asn_synthase_B_C"/>
    <property type="match status" value="1"/>
</dbReference>
<proteinExistence type="inferred from homology"/>
<feature type="binding site" evidence="10">
    <location>
        <position position="288"/>
    </location>
    <ligand>
        <name>ATP</name>
        <dbReference type="ChEBI" id="CHEBI:30616"/>
    </ligand>
</feature>
<dbReference type="EMBL" id="AZGB01000027">
    <property type="protein sequence ID" value="KRM04521.1"/>
    <property type="molecule type" value="Genomic_DNA"/>
</dbReference>
<comment type="catalytic activity">
    <reaction evidence="8">
        <text>L-aspartate + L-glutamine + ATP + H2O = L-asparagine + L-glutamate + AMP + diphosphate + H(+)</text>
        <dbReference type="Rhea" id="RHEA:12228"/>
        <dbReference type="ChEBI" id="CHEBI:15377"/>
        <dbReference type="ChEBI" id="CHEBI:15378"/>
        <dbReference type="ChEBI" id="CHEBI:29985"/>
        <dbReference type="ChEBI" id="CHEBI:29991"/>
        <dbReference type="ChEBI" id="CHEBI:30616"/>
        <dbReference type="ChEBI" id="CHEBI:33019"/>
        <dbReference type="ChEBI" id="CHEBI:58048"/>
        <dbReference type="ChEBI" id="CHEBI:58359"/>
        <dbReference type="ChEBI" id="CHEBI:456215"/>
        <dbReference type="EC" id="6.3.5.4"/>
    </reaction>
</comment>
<dbReference type="AlphaFoldDB" id="A0A0R1VNU9"/>
<dbReference type="InterPro" id="IPR001962">
    <property type="entry name" value="Asn_synthase"/>
</dbReference>
<evidence type="ECO:0000313" key="13">
    <source>
        <dbReference type="EMBL" id="KRM04521.1"/>
    </source>
</evidence>
<dbReference type="SUPFAM" id="SSF56235">
    <property type="entry name" value="N-terminal nucleophile aminohydrolases (Ntn hydrolases)"/>
    <property type="match status" value="1"/>
</dbReference>
<protein>
    <recommendedName>
        <fullName evidence="3">asparagine synthase (glutamine-hydrolyzing)</fullName>
        <ecNumber evidence="3">6.3.5.4</ecNumber>
    </recommendedName>
</protein>
<reference evidence="13 14" key="1">
    <citation type="journal article" date="2015" name="Genome Announc.">
        <title>Expanding the biotechnology potential of lactobacilli through comparative genomics of 213 strains and associated genera.</title>
        <authorList>
            <person name="Sun Z."/>
            <person name="Harris H.M."/>
            <person name="McCann A."/>
            <person name="Guo C."/>
            <person name="Argimon S."/>
            <person name="Zhang W."/>
            <person name="Yang X."/>
            <person name="Jeffery I.B."/>
            <person name="Cooney J.C."/>
            <person name="Kagawa T.F."/>
            <person name="Liu W."/>
            <person name="Song Y."/>
            <person name="Salvetti E."/>
            <person name="Wrobel A."/>
            <person name="Rasinkangas P."/>
            <person name="Parkhill J."/>
            <person name="Rea M.C."/>
            <person name="O'Sullivan O."/>
            <person name="Ritari J."/>
            <person name="Douillard F.P."/>
            <person name="Paul Ross R."/>
            <person name="Yang R."/>
            <person name="Briner A.E."/>
            <person name="Felis G.E."/>
            <person name="de Vos W.M."/>
            <person name="Barrangou R."/>
            <person name="Klaenhammer T.R."/>
            <person name="Caufield P.W."/>
            <person name="Cui Y."/>
            <person name="Zhang H."/>
            <person name="O'Toole P.W."/>
        </authorList>
    </citation>
    <scope>NUCLEOTIDE SEQUENCE [LARGE SCALE GENOMIC DNA]</scope>
    <source>
        <strain evidence="13 14">DSM 18630</strain>
    </source>
</reference>
<evidence type="ECO:0000256" key="1">
    <source>
        <dbReference type="ARBA" id="ARBA00005187"/>
    </source>
</evidence>
<evidence type="ECO:0000256" key="4">
    <source>
        <dbReference type="ARBA" id="ARBA00022741"/>
    </source>
</evidence>
<keyword evidence="9" id="KW-0028">Amino-acid biosynthesis</keyword>
<evidence type="ECO:0000256" key="6">
    <source>
        <dbReference type="ARBA" id="ARBA00022888"/>
    </source>
</evidence>
<evidence type="ECO:0000256" key="5">
    <source>
        <dbReference type="ARBA" id="ARBA00022840"/>
    </source>
</evidence>
<dbReference type="PIRSF" id="PIRSF001589">
    <property type="entry name" value="Asn_synthetase_glu-h"/>
    <property type="match status" value="1"/>
</dbReference>
<dbReference type="PANTHER" id="PTHR43284">
    <property type="entry name" value="ASPARAGINE SYNTHETASE (GLUTAMINE-HYDROLYZING)"/>
    <property type="match status" value="1"/>
</dbReference>